<dbReference type="EMBL" id="JAYKXH010000017">
    <property type="protein sequence ID" value="KAK7138608.1"/>
    <property type="molecule type" value="Genomic_DNA"/>
</dbReference>
<reference evidence="2 3" key="1">
    <citation type="submission" date="2024-02" db="EMBL/GenBank/DDBJ databases">
        <title>Chromosome-level genome assembly of the Eurasian Minnow (Phoxinus phoxinus).</title>
        <authorList>
            <person name="Oriowo T.O."/>
            <person name="Martin S."/>
            <person name="Stange M."/>
            <person name="Chrysostomakis Y."/>
            <person name="Brown T."/>
            <person name="Winkler S."/>
            <person name="Kukowka S."/>
            <person name="Myers E.W."/>
            <person name="Bohne A."/>
        </authorList>
    </citation>
    <scope>NUCLEOTIDE SEQUENCE [LARGE SCALE GENOMIC DNA]</scope>
    <source>
        <strain evidence="2">ZFMK-TIS-60720</strain>
        <tissue evidence="2">Whole Organism</tissue>
    </source>
</reference>
<name>A0AAN9CKM5_9TELE</name>
<proteinExistence type="predicted"/>
<dbReference type="Proteomes" id="UP001364617">
    <property type="component" value="Unassembled WGS sequence"/>
</dbReference>
<evidence type="ECO:0000313" key="3">
    <source>
        <dbReference type="Proteomes" id="UP001364617"/>
    </source>
</evidence>
<dbReference type="AlphaFoldDB" id="A0AAN9CKM5"/>
<feature type="region of interest" description="Disordered" evidence="1">
    <location>
        <begin position="689"/>
        <end position="709"/>
    </location>
</feature>
<evidence type="ECO:0000256" key="1">
    <source>
        <dbReference type="SAM" id="MobiDB-lite"/>
    </source>
</evidence>
<accession>A0AAN9CKM5</accession>
<feature type="compositionally biased region" description="Polar residues" evidence="1">
    <location>
        <begin position="187"/>
        <end position="199"/>
    </location>
</feature>
<feature type="compositionally biased region" description="Polar residues" evidence="1">
    <location>
        <begin position="226"/>
        <end position="243"/>
    </location>
</feature>
<comment type="caution">
    <text evidence="2">The sequence shown here is derived from an EMBL/GenBank/DDBJ whole genome shotgun (WGS) entry which is preliminary data.</text>
</comment>
<keyword evidence="3" id="KW-1185">Reference proteome</keyword>
<protein>
    <submittedName>
        <fullName evidence="2">Uncharacterized protein</fullName>
    </submittedName>
</protein>
<sequence>MLSSSSSAGCHSQLYNAIRSYLHNQNREQPIIGLNSITEVLTYCQPALYFCDVCFLRITKPDIRNHIMGSIHRYNYIKYHHACGWRADTDLTLLARPLMDIAKMVEKRDGTGDVQVLCVDEVIYNTLTSLPVTEALAQMKTIKNPQDSPSEGQRESGYTDGTAQLLTSGCLFPTQSVSTAPKMIDPQTVSTNPTLNASPPRTAGPVKPLLRCQEASTHQSLEDSHVSSTKSCLESSPSPAFSQHINQDQPLIADRNQSLQRNVMPSENQCLTDTRAITVVRPSRQWSPIRIDFQNDTLHAREENNVMHSFGVGYEAHPLHLAQTTPYEAQLQTPVSNMVPEMTQSLTSRHRFFINESSPDSPEPVGDVEITSVIIRTQMLTKAATHDSNHWHDEANPKEPIVINRVACVEAHSDSFDEEDIFRFSQNPIAQSPLAQTQRSSNRVESVEDFLENYKGRKPLIGLQAVIKCQSVDGNPPPCCYLCQLCAMKLKKNKIFSHLTSGGHRQNYLKVLHPQLLSIKRKRCITNEMLEDIAIQLEKEDGRGQIKVMRLSACLISDVLHKDYQWCMNVLNCGAGVEWRSDLLSFKDRRDKTTGPSQTLKRPAESLLPPSEKWPIKAPDGPPTHQMPKKIKIDHPKHGMSTSKVKNPVFKVSLSLQEGPVVIERTSLRDTVTVAPEIEGQRRALTCVDDDDDDVTNTHPEGRPHTIHCENTQQYPEGDVLALTDVPTHTEVVSHTDSRTFEGPFTNPAHYAYSGQFDQSQGIQKVDPYIRPMDCGSVEEVVTVTYADWPGQDWSFYNNEWIAMRQNHGSDHPWCEGHMQY</sequence>
<gene>
    <name evidence="2" type="ORF">R3I93_015904</name>
</gene>
<feature type="region of interest" description="Disordered" evidence="1">
    <location>
        <begin position="181"/>
        <end position="243"/>
    </location>
</feature>
<evidence type="ECO:0000313" key="2">
    <source>
        <dbReference type="EMBL" id="KAK7138608.1"/>
    </source>
</evidence>
<organism evidence="2 3">
    <name type="scientific">Phoxinus phoxinus</name>
    <name type="common">Eurasian minnow</name>
    <dbReference type="NCBI Taxonomy" id="58324"/>
    <lineage>
        <taxon>Eukaryota</taxon>
        <taxon>Metazoa</taxon>
        <taxon>Chordata</taxon>
        <taxon>Craniata</taxon>
        <taxon>Vertebrata</taxon>
        <taxon>Euteleostomi</taxon>
        <taxon>Actinopterygii</taxon>
        <taxon>Neopterygii</taxon>
        <taxon>Teleostei</taxon>
        <taxon>Ostariophysi</taxon>
        <taxon>Cypriniformes</taxon>
        <taxon>Leuciscidae</taxon>
        <taxon>Phoxininae</taxon>
        <taxon>Phoxinus</taxon>
    </lineage>
</organism>
<feature type="region of interest" description="Disordered" evidence="1">
    <location>
        <begin position="590"/>
        <end position="613"/>
    </location>
</feature>